<evidence type="ECO:0000313" key="1">
    <source>
        <dbReference type="EMBL" id="VUF15223.1"/>
    </source>
</evidence>
<dbReference type="Proteomes" id="UP000401717">
    <property type="component" value="Unassembled WGS sequence"/>
</dbReference>
<organism evidence="1 2">
    <name type="scientific">Methylobacterium dankookense</name>
    <dbReference type="NCBI Taxonomy" id="560405"/>
    <lineage>
        <taxon>Bacteria</taxon>
        <taxon>Pseudomonadati</taxon>
        <taxon>Pseudomonadota</taxon>
        <taxon>Alphaproteobacteria</taxon>
        <taxon>Hyphomicrobiales</taxon>
        <taxon>Methylobacteriaceae</taxon>
        <taxon>Methylobacterium</taxon>
    </lineage>
</organism>
<dbReference type="EMBL" id="CABFVH010000048">
    <property type="protein sequence ID" value="VUF15223.1"/>
    <property type="molecule type" value="Genomic_DNA"/>
</dbReference>
<protein>
    <submittedName>
        <fullName evidence="1">Uncharacterized protein</fullName>
    </submittedName>
</protein>
<name>A0A564G3Z0_9HYPH</name>
<accession>A0A564G3Z0</accession>
<reference evidence="1 2" key="1">
    <citation type="submission" date="2019-06" db="EMBL/GenBank/DDBJ databases">
        <authorList>
            <person name="Rodrigo-Torres L."/>
            <person name="Arahal R. D."/>
            <person name="Lucena T."/>
        </authorList>
    </citation>
    <scope>NUCLEOTIDE SEQUENCE [LARGE SCALE GENOMIC DNA]</scope>
    <source>
        <strain evidence="1 2">SW08-7</strain>
    </source>
</reference>
<gene>
    <name evidence="1" type="ORF">MTDSW087_04959</name>
</gene>
<proteinExistence type="predicted"/>
<evidence type="ECO:0000313" key="2">
    <source>
        <dbReference type="Proteomes" id="UP000401717"/>
    </source>
</evidence>
<dbReference type="AlphaFoldDB" id="A0A564G3Z0"/>
<sequence>MMRPTIQFGWGAPSFAEQVPALPPADAERADAISKAITLLSVHGIITEGERDRACPSSDDLRRFAVLRNGGSGPPWLRG</sequence>